<feature type="compositionally biased region" description="Basic and acidic residues" evidence="5">
    <location>
        <begin position="246"/>
        <end position="259"/>
    </location>
</feature>
<feature type="region of interest" description="Disordered" evidence="5">
    <location>
        <begin position="246"/>
        <end position="273"/>
    </location>
</feature>
<dbReference type="InterPro" id="IPR013525">
    <property type="entry name" value="ABC2_TM"/>
</dbReference>
<reference evidence="9 10" key="1">
    <citation type="submission" date="2024-11" db="EMBL/GenBank/DDBJ databases">
        <title>A near-complete genome assembly of Cinchona calisaya.</title>
        <authorList>
            <person name="Lian D.C."/>
            <person name="Zhao X.W."/>
            <person name="Wei L."/>
        </authorList>
    </citation>
    <scope>NUCLEOTIDE SEQUENCE [LARGE SCALE GENOMIC DNA]</scope>
    <source>
        <tissue evidence="9">Nenye</tissue>
    </source>
</reference>
<dbReference type="Proteomes" id="UP001630127">
    <property type="component" value="Unassembled WGS sequence"/>
</dbReference>
<feature type="domain" description="Plant PDR ABC transporter associated" evidence="8">
    <location>
        <begin position="184"/>
        <end position="241"/>
    </location>
</feature>
<organism evidence="9 10">
    <name type="scientific">Cinchona calisaya</name>
    <dbReference type="NCBI Taxonomy" id="153742"/>
    <lineage>
        <taxon>Eukaryota</taxon>
        <taxon>Viridiplantae</taxon>
        <taxon>Streptophyta</taxon>
        <taxon>Embryophyta</taxon>
        <taxon>Tracheophyta</taxon>
        <taxon>Spermatophyta</taxon>
        <taxon>Magnoliopsida</taxon>
        <taxon>eudicotyledons</taxon>
        <taxon>Gunneridae</taxon>
        <taxon>Pentapetalae</taxon>
        <taxon>asterids</taxon>
        <taxon>lamiids</taxon>
        <taxon>Gentianales</taxon>
        <taxon>Rubiaceae</taxon>
        <taxon>Cinchonoideae</taxon>
        <taxon>Cinchoneae</taxon>
        <taxon>Cinchona</taxon>
    </lineage>
</organism>
<dbReference type="AlphaFoldDB" id="A0ABD3ABY2"/>
<evidence type="ECO:0000259" key="8">
    <source>
        <dbReference type="Pfam" id="PF08370"/>
    </source>
</evidence>
<accession>A0ABD3ABY2</accession>
<evidence type="ECO:0000256" key="2">
    <source>
        <dbReference type="ARBA" id="ARBA00022692"/>
    </source>
</evidence>
<evidence type="ECO:0000259" key="7">
    <source>
        <dbReference type="Pfam" id="PF01061"/>
    </source>
</evidence>
<name>A0ABD3ABY2_9GENT</name>
<feature type="transmembrane region" description="Helical" evidence="6">
    <location>
        <begin position="212"/>
        <end position="238"/>
    </location>
</feature>
<evidence type="ECO:0008006" key="11">
    <source>
        <dbReference type="Google" id="ProtNLM"/>
    </source>
</evidence>
<feature type="transmembrane region" description="Helical" evidence="6">
    <location>
        <begin position="20"/>
        <end position="41"/>
    </location>
</feature>
<evidence type="ECO:0000256" key="3">
    <source>
        <dbReference type="ARBA" id="ARBA00022989"/>
    </source>
</evidence>
<dbReference type="PANTHER" id="PTHR48040">
    <property type="entry name" value="PLEIOTROPIC DRUG RESISTANCE PROTEIN 1-LIKE ISOFORM X1"/>
    <property type="match status" value="1"/>
</dbReference>
<feature type="transmembrane region" description="Helical" evidence="6">
    <location>
        <begin position="53"/>
        <end position="73"/>
    </location>
</feature>
<dbReference type="PANTHER" id="PTHR48040:SF53">
    <property type="entry name" value="ABC TRANSPORTER G FAMILY MEMBER 35-LIKE"/>
    <property type="match status" value="1"/>
</dbReference>
<evidence type="ECO:0000256" key="6">
    <source>
        <dbReference type="SAM" id="Phobius"/>
    </source>
</evidence>
<keyword evidence="2 6" id="KW-0812">Transmembrane</keyword>
<proteinExistence type="predicted"/>
<evidence type="ECO:0000256" key="5">
    <source>
        <dbReference type="SAM" id="MobiDB-lite"/>
    </source>
</evidence>
<comment type="caution">
    <text evidence="9">The sequence shown here is derived from an EMBL/GenBank/DDBJ whole genome shotgun (WGS) entry which is preliminary data.</text>
</comment>
<dbReference type="InterPro" id="IPR027417">
    <property type="entry name" value="P-loop_NTPase"/>
</dbReference>
<keyword evidence="4 6" id="KW-0472">Membrane</keyword>
<evidence type="ECO:0000256" key="1">
    <source>
        <dbReference type="ARBA" id="ARBA00004141"/>
    </source>
</evidence>
<comment type="subcellular location">
    <subcellularLocation>
        <location evidence="1">Membrane</location>
        <topology evidence="1">Multi-pass membrane protein</topology>
    </subcellularLocation>
</comment>
<gene>
    <name evidence="9" type="ORF">ACH5RR_008016</name>
</gene>
<protein>
    <recommendedName>
        <fullName evidence="11">ABC transporter domain-containing protein</fullName>
    </recommendedName>
</protein>
<keyword evidence="3 6" id="KW-1133">Transmembrane helix</keyword>
<dbReference type="Pfam" id="PF01061">
    <property type="entry name" value="ABC2_membrane"/>
    <property type="match status" value="1"/>
</dbReference>
<keyword evidence="10" id="KW-1185">Reference proteome</keyword>
<dbReference type="EMBL" id="JBJUIK010000004">
    <property type="protein sequence ID" value="KAL3528694.1"/>
    <property type="molecule type" value="Genomic_DNA"/>
</dbReference>
<evidence type="ECO:0000313" key="10">
    <source>
        <dbReference type="Proteomes" id="UP001630127"/>
    </source>
</evidence>
<feature type="domain" description="ABC-2 type transporter transmembrane" evidence="7">
    <location>
        <begin position="3"/>
        <end position="110"/>
    </location>
</feature>
<dbReference type="Pfam" id="PF08370">
    <property type="entry name" value="PDR_assoc"/>
    <property type="match status" value="1"/>
</dbReference>
<dbReference type="GO" id="GO:0016020">
    <property type="term" value="C:membrane"/>
    <property type="evidence" value="ECO:0007669"/>
    <property type="project" value="UniProtKB-SubCell"/>
</dbReference>
<sequence>MELLQANFDKEWLLMTRNTSIYVFTTIQIITVTIIASTVFLKARMHSRNEEDGAEYIGALLFSMTINVFNGFAELALTIQRLPVFYKHRDLHFYPPRAFTLPNYLPGLPVLQATFVDVSNSANGIWDVQAYWWRMQDYDNCKYKRSSSCSTCVLFGRVSHFLKVSSNAEVQIDLCVNEMTAPRWMNKMASDNVTRLGMAVLKEFGILTEKSWFWIGAVALLGFAVLFNILFTLSIMHLNRHNIKRQDKEIKGQKSETKQQPKNRVNKSKTDSLPRALSTANYYNSRDMLTKRQSIHFDANGVNRTEDTTLEVTIVVASRKGMILPFTPLVMSFSNVDYFVDIPPETKEKGTAKDKLQLLRDVTGAFRPGVLTALLRVSGAGKTMLMDVLSGRKTGGYIEGDIRISGFRKKQETFARISGYFSSYSASATSDENRRPMDLCWTIRPEFGENYRIL</sequence>
<dbReference type="Gene3D" id="3.40.50.300">
    <property type="entry name" value="P-loop containing nucleotide triphosphate hydrolases"/>
    <property type="match status" value="1"/>
</dbReference>
<dbReference type="SUPFAM" id="SSF52540">
    <property type="entry name" value="P-loop containing nucleoside triphosphate hydrolases"/>
    <property type="match status" value="1"/>
</dbReference>
<evidence type="ECO:0000256" key="4">
    <source>
        <dbReference type="ARBA" id="ARBA00023136"/>
    </source>
</evidence>
<dbReference type="InterPro" id="IPR013581">
    <property type="entry name" value="PDR_assoc"/>
</dbReference>
<evidence type="ECO:0000313" key="9">
    <source>
        <dbReference type="EMBL" id="KAL3528694.1"/>
    </source>
</evidence>